<dbReference type="FunFam" id="1.20.1310.10:FF:000021">
    <property type="entry name" value="Cullin-1, putative"/>
    <property type="match status" value="1"/>
</dbReference>
<accession>A0ABD1BYR8</accession>
<gene>
    <name evidence="3" type="ORF">V5N11_035585</name>
</gene>
<dbReference type="EMBL" id="JBANAX010000099">
    <property type="protein sequence ID" value="KAL1222359.1"/>
    <property type="molecule type" value="Genomic_DNA"/>
</dbReference>
<dbReference type="Pfam" id="PF00888">
    <property type="entry name" value="Cullin"/>
    <property type="match status" value="1"/>
</dbReference>
<feature type="domain" description="Cullin N-terminal" evidence="2">
    <location>
        <begin position="12"/>
        <end position="271"/>
    </location>
</feature>
<reference evidence="3 4" key="1">
    <citation type="submission" date="2024-04" db="EMBL/GenBank/DDBJ databases">
        <title>Genome assembly C_amara_ONT_v2.</title>
        <authorList>
            <person name="Yant L."/>
            <person name="Moore C."/>
            <person name="Slenker M."/>
        </authorList>
    </citation>
    <scope>NUCLEOTIDE SEQUENCE [LARGE SCALE GENOMIC DNA]</scope>
    <source>
        <tissue evidence="3">Leaf</tissue>
    </source>
</reference>
<proteinExistence type="inferred from homology"/>
<evidence type="ECO:0000313" key="4">
    <source>
        <dbReference type="Proteomes" id="UP001558713"/>
    </source>
</evidence>
<comment type="caution">
    <text evidence="3">The sequence shown here is derived from an EMBL/GenBank/DDBJ whole genome shotgun (WGS) entry which is preliminary data.</text>
</comment>
<sequence>MAPTTVSLEEGWAYMETAVRKMQRILEGLPEPVVPEEYMHLYTTIYNMCVQKVPYDYSQDLYDRYKAAISDYNQQTVLPSLCNKHDIYMLRELVKRWSNHKVLVRWLSRFFYYLDRYFIPRRSLSSLNDVGLTSFHDLVYQNMKTKAKDAVIAFIHKEREGEQIDRALLKNVIDVYVGNGMDKYEEDFESFMLKDTASYYSCKVSRWIQEDSCPDYMRKSEECLRKEERVGHYFHLTTDTKLLKVLQNELLVVVAKKLLDNEHSGCRAMLRD</sequence>
<evidence type="ECO:0000259" key="2">
    <source>
        <dbReference type="Pfam" id="PF00888"/>
    </source>
</evidence>
<dbReference type="AlphaFoldDB" id="A0ABD1BYR8"/>
<evidence type="ECO:0000313" key="3">
    <source>
        <dbReference type="EMBL" id="KAL1222359.1"/>
    </source>
</evidence>
<organism evidence="3 4">
    <name type="scientific">Cardamine amara subsp. amara</name>
    <dbReference type="NCBI Taxonomy" id="228776"/>
    <lineage>
        <taxon>Eukaryota</taxon>
        <taxon>Viridiplantae</taxon>
        <taxon>Streptophyta</taxon>
        <taxon>Embryophyta</taxon>
        <taxon>Tracheophyta</taxon>
        <taxon>Spermatophyta</taxon>
        <taxon>Magnoliopsida</taxon>
        <taxon>eudicotyledons</taxon>
        <taxon>Gunneridae</taxon>
        <taxon>Pentapetalae</taxon>
        <taxon>rosids</taxon>
        <taxon>malvids</taxon>
        <taxon>Brassicales</taxon>
        <taxon>Brassicaceae</taxon>
        <taxon>Cardamineae</taxon>
        <taxon>Cardamine</taxon>
    </lineage>
</organism>
<dbReference type="Gene3D" id="1.20.1310.10">
    <property type="entry name" value="Cullin Repeats"/>
    <property type="match status" value="2"/>
</dbReference>
<keyword evidence="4" id="KW-1185">Reference proteome</keyword>
<protein>
    <submittedName>
        <fullName evidence="3">Cullin-1</fullName>
    </submittedName>
</protein>
<dbReference type="InterPro" id="IPR045093">
    <property type="entry name" value="Cullin"/>
</dbReference>
<evidence type="ECO:0000256" key="1">
    <source>
        <dbReference type="ARBA" id="ARBA00006019"/>
    </source>
</evidence>
<comment type="similarity">
    <text evidence="1">Belongs to the cullin family.</text>
</comment>
<dbReference type="FunFam" id="1.20.1310.10:FF:000001">
    <property type="entry name" value="Cullin 3"/>
    <property type="match status" value="1"/>
</dbReference>
<dbReference type="InterPro" id="IPR001373">
    <property type="entry name" value="Cullin_N"/>
</dbReference>
<dbReference type="SUPFAM" id="SSF74788">
    <property type="entry name" value="Cullin repeat-like"/>
    <property type="match status" value="1"/>
</dbReference>
<dbReference type="PANTHER" id="PTHR11932">
    <property type="entry name" value="CULLIN"/>
    <property type="match status" value="1"/>
</dbReference>
<dbReference type="InterPro" id="IPR016159">
    <property type="entry name" value="Cullin_repeat-like_dom_sf"/>
</dbReference>
<dbReference type="Proteomes" id="UP001558713">
    <property type="component" value="Unassembled WGS sequence"/>
</dbReference>
<name>A0ABD1BYR8_CARAN</name>